<feature type="compositionally biased region" description="Low complexity" evidence="1">
    <location>
        <begin position="609"/>
        <end position="620"/>
    </location>
</feature>
<feature type="region of interest" description="Disordered" evidence="1">
    <location>
        <begin position="654"/>
        <end position="696"/>
    </location>
</feature>
<name>A0A2A2KJ11_9BILA</name>
<feature type="region of interest" description="Disordered" evidence="1">
    <location>
        <begin position="511"/>
        <end position="637"/>
    </location>
</feature>
<proteinExistence type="predicted"/>
<dbReference type="EMBL" id="LIAE01008447">
    <property type="protein sequence ID" value="PAV73974.1"/>
    <property type="molecule type" value="Genomic_DNA"/>
</dbReference>
<feature type="compositionally biased region" description="Basic and acidic residues" evidence="1">
    <location>
        <begin position="563"/>
        <end position="593"/>
    </location>
</feature>
<gene>
    <name evidence="2" type="ORF">WR25_16517</name>
</gene>
<comment type="caution">
    <text evidence="2">The sequence shown here is derived from an EMBL/GenBank/DDBJ whole genome shotgun (WGS) entry which is preliminary data.</text>
</comment>
<feature type="compositionally biased region" description="Polar residues" evidence="1">
    <location>
        <begin position="362"/>
        <end position="371"/>
    </location>
</feature>
<sequence>MTRLRYRQMKSIELGEKGIALRRFQGQVAAGAGLPDAVADHLFGRRIEQVGRQQVVATGILVADIAFEAAAHIFDQLHHVLFLLPPLHHGLEDRTHVADRYALAHQPLKDLGDSLQWQDPLNLLDQLTIALLHLLQQVAGFLDADEIPSVFAQHMGQVPGEHLVDRQEGTAGTRQAITLALLHPKARTSRQERFAFYVGHADKLQLAELLLNQKTPRLQPASRHRHFLQQDAVLPRAERAIETQADTRERHAMVQIERLADPCQFIVQRSGFQGGLQLAVHIDEQGHRQGKDLRIAARLRLASGFQRGSAGTIGQQRRQTAAVLLACLFDPPLANRPPASAADHQREHEERYCREARDECEQPQQGATDQQRLGLRHDLAADVRPQVMGTLTVAGDDDSRGDGDQQRRHLADHAVADGEHRVDLQRISRAHALLHHADGQASQQVDDNDHQPGDSITLDELHRAIHGTEHLAGLLHLATALTGLVDVDDPGAQVAVDAHLLARHGVEGKPRADFRYPLGALGDDQELHDGDDQEQDAAHHQVATHHKVAESLHDLPGIGFQQDHPRGTDRQRQAKQRGDQQHRGEHREMQWRDHIHRHHQQHHRDGDVQGDQQVQQQGRQWQDHHEHYRQQHHGQHQVLALADPAEYPGQLIHRRASRRRHSHKDGRSSPASRSARHCRSALAQSPNSSAATTAARHPTRCWGTARNSTSSNTRASSGRAHCRCNQANSCKTSCCSFDNFMCSHLEQEVNAVTQRAPIGQQRLHKRRCLSVPGNLRRKQLLHQRTQRTGEALRVVQAAQVMLGPGVGQPQACRLILRVQLTQVRLHRVPRPRQSLASWRGTRRVGWRPR</sequence>
<feature type="region of interest" description="Disordered" evidence="1">
    <location>
        <begin position="335"/>
        <end position="372"/>
    </location>
</feature>
<organism evidence="2 3">
    <name type="scientific">Diploscapter pachys</name>
    <dbReference type="NCBI Taxonomy" id="2018661"/>
    <lineage>
        <taxon>Eukaryota</taxon>
        <taxon>Metazoa</taxon>
        <taxon>Ecdysozoa</taxon>
        <taxon>Nematoda</taxon>
        <taxon>Chromadorea</taxon>
        <taxon>Rhabditida</taxon>
        <taxon>Rhabditina</taxon>
        <taxon>Rhabditomorpha</taxon>
        <taxon>Rhabditoidea</taxon>
        <taxon>Rhabditidae</taxon>
        <taxon>Diploscapter</taxon>
    </lineage>
</organism>
<dbReference type="AlphaFoldDB" id="A0A2A2KJ11"/>
<reference evidence="2 3" key="1">
    <citation type="journal article" date="2017" name="Curr. Biol.">
        <title>Genome architecture and evolution of a unichromosomal asexual nematode.</title>
        <authorList>
            <person name="Fradin H."/>
            <person name="Zegar C."/>
            <person name="Gutwein M."/>
            <person name="Lucas J."/>
            <person name="Kovtun M."/>
            <person name="Corcoran D."/>
            <person name="Baugh L.R."/>
            <person name="Kiontke K."/>
            <person name="Gunsalus K."/>
            <person name="Fitch D.H."/>
            <person name="Piano F."/>
        </authorList>
    </citation>
    <scope>NUCLEOTIDE SEQUENCE [LARGE SCALE GENOMIC DNA]</scope>
    <source>
        <strain evidence="2">PF1309</strain>
    </source>
</reference>
<evidence type="ECO:0000256" key="1">
    <source>
        <dbReference type="SAM" id="MobiDB-lite"/>
    </source>
</evidence>
<accession>A0A2A2KJ11</accession>
<evidence type="ECO:0000313" key="3">
    <source>
        <dbReference type="Proteomes" id="UP000218231"/>
    </source>
</evidence>
<keyword evidence="3" id="KW-1185">Reference proteome</keyword>
<feature type="compositionally biased region" description="Basic residues" evidence="1">
    <location>
        <begin position="654"/>
        <end position="664"/>
    </location>
</feature>
<evidence type="ECO:0000313" key="2">
    <source>
        <dbReference type="EMBL" id="PAV73974.1"/>
    </source>
</evidence>
<feature type="compositionally biased region" description="Basic and acidic residues" evidence="1">
    <location>
        <begin position="343"/>
        <end position="360"/>
    </location>
</feature>
<feature type="compositionally biased region" description="Polar residues" evidence="1">
    <location>
        <begin position="682"/>
        <end position="692"/>
    </location>
</feature>
<protein>
    <submittedName>
        <fullName evidence="2">Uncharacterized protein</fullName>
    </submittedName>
</protein>
<dbReference type="Proteomes" id="UP000218231">
    <property type="component" value="Unassembled WGS sequence"/>
</dbReference>